<evidence type="ECO:0000313" key="4">
    <source>
        <dbReference type="Proteomes" id="UP001631957"/>
    </source>
</evidence>
<dbReference type="Gene3D" id="3.40.47.10">
    <property type="match status" value="1"/>
</dbReference>
<dbReference type="RefSeq" id="WP_409124003.1">
    <property type="nucleotide sequence ID" value="NZ_JBJVNI010000039.1"/>
</dbReference>
<proteinExistence type="predicted"/>
<reference evidence="3 4" key="1">
    <citation type="submission" date="2024-12" db="EMBL/GenBank/DDBJ databases">
        <title>Forecasting of Potato common scab and diversities of Pathogenic streptomyces spp. in china.</title>
        <authorList>
            <person name="Handique U."/>
            <person name="Wu J."/>
        </authorList>
    </citation>
    <scope>NUCLEOTIDE SEQUENCE [LARGE SCALE GENOMIC DNA]</scope>
    <source>
        <strain evidence="3 4">ZRIMU1530</strain>
    </source>
</reference>
<organism evidence="3 4">
    <name type="scientific">Streptomyces niveiscabiei</name>
    <dbReference type="NCBI Taxonomy" id="164115"/>
    <lineage>
        <taxon>Bacteria</taxon>
        <taxon>Bacillati</taxon>
        <taxon>Actinomycetota</taxon>
        <taxon>Actinomycetes</taxon>
        <taxon>Kitasatosporales</taxon>
        <taxon>Streptomycetaceae</taxon>
        <taxon>Streptomyces</taxon>
    </lineage>
</organism>
<dbReference type="InterPro" id="IPR013528">
    <property type="entry name" value="HMG_CoA_synth_N"/>
</dbReference>
<comment type="caution">
    <text evidence="3">The sequence shown here is derived from an EMBL/GenBank/DDBJ whole genome shotgun (WGS) entry which is preliminary data.</text>
</comment>
<dbReference type="PANTHER" id="PTHR43323:SF2">
    <property type="entry name" value="HYDROXYMETHYLGLUTARYL-COA SYNTHASE"/>
    <property type="match status" value="1"/>
</dbReference>
<dbReference type="Pfam" id="PF01154">
    <property type="entry name" value="HMG_CoA_synt_N"/>
    <property type="match status" value="1"/>
</dbReference>
<accession>A0ABW9I9N1</accession>
<feature type="domain" description="Hydroxymethylglutaryl-coenzyme A synthase N-terminal" evidence="2">
    <location>
        <begin position="7"/>
        <end position="179"/>
    </location>
</feature>
<evidence type="ECO:0000256" key="1">
    <source>
        <dbReference type="ARBA" id="ARBA00022679"/>
    </source>
</evidence>
<gene>
    <name evidence="3" type="ORF">ACKI18_44300</name>
</gene>
<dbReference type="PANTHER" id="PTHR43323">
    <property type="entry name" value="3-HYDROXY-3-METHYLGLUTARYL COENZYME A SYNTHASE"/>
    <property type="match status" value="1"/>
</dbReference>
<dbReference type="CDD" id="cd00827">
    <property type="entry name" value="init_cond_enzymes"/>
    <property type="match status" value="1"/>
</dbReference>
<evidence type="ECO:0000259" key="2">
    <source>
        <dbReference type="Pfam" id="PF01154"/>
    </source>
</evidence>
<dbReference type="Proteomes" id="UP001631957">
    <property type="component" value="Unassembled WGS sequence"/>
</dbReference>
<dbReference type="InterPro" id="IPR016039">
    <property type="entry name" value="Thiolase-like"/>
</dbReference>
<keyword evidence="4" id="KW-1185">Reference proteome</keyword>
<name>A0ABW9I9N1_9ACTN</name>
<dbReference type="SUPFAM" id="SSF53901">
    <property type="entry name" value="Thiolase-like"/>
    <property type="match status" value="2"/>
</dbReference>
<evidence type="ECO:0000313" key="3">
    <source>
        <dbReference type="EMBL" id="MFM9615692.1"/>
    </source>
</evidence>
<protein>
    <recommendedName>
        <fullName evidence="2">Hydroxymethylglutaryl-coenzyme A synthase N-terminal domain-containing protein</fullName>
    </recommendedName>
</protein>
<keyword evidence="1" id="KW-0808">Transferase</keyword>
<dbReference type="EMBL" id="JBJVNI010000039">
    <property type="protein sequence ID" value="MFM9615692.1"/>
    <property type="molecule type" value="Genomic_DNA"/>
</dbReference>
<sequence length="493" mass="53466">MALATRTDVGISAMSCYVPRLRVGLRQWCEWTGQDWSKVRVVTGRGFRMCGPHEDVYTMAANAVLKLITANGVDARRIGLLALGTESSTDNAVGAVTVLGMVDRELRRRGIPGFTRNVEVPEFKHACLGGMYALCGAGRYVRGADAGRQAIVVAADIAEYERGSTGEQTQGAGAVAMLVERSPALLALDLDRATSASAYRGPDFRKPTARHGMAGYAPATRRPSDFPVFSGRYSTAAYLDGITHAVETLWRHSGMSPVEHLRSLRALFFHRPYRRLPVQAASFLCLRALAGSPSAHPELEHLCRAGDVELDDVLRELDSEPDLYAAVLAGDRSPEPYPATSALSTRLRGDGHFTGFVEEKLSLGTDLLDEVGNLYAAALPAWLAAGLESAARGGADLAEAPMLAVGYGSGDAALALPCRPVAGWEEAARAIGFAEALRCPVDLDRDQYQSLHDRREVPRLQLHPFDQFAIERTGSEYGRDFQDLAVDFYAYEY</sequence>